<dbReference type="NCBIfam" id="TIGR00093">
    <property type="entry name" value="pseudouridine synthase"/>
    <property type="match status" value="1"/>
</dbReference>
<dbReference type="InterPro" id="IPR018496">
    <property type="entry name" value="PsdUridine_synth_RsuA/RluB_CS"/>
</dbReference>
<proteinExistence type="inferred from homology"/>
<dbReference type="Gene3D" id="3.30.70.580">
    <property type="entry name" value="Pseudouridine synthase I, catalytic domain, N-terminal subdomain"/>
    <property type="match status" value="1"/>
</dbReference>
<sequence length="241" mass="26935">MKALRLDKYLADLGCGTRSQVKGFIRQGRVAVNGAVEKGADRKVMPGTDVVALDGLPLAYEEFEYYMLNKPAGYVSATEDPKDPTVVGLITGSGRRDLFPVGRLDKDTEGLLLITNDGELAHRLLSPKHHVPKTYLARIDGPVTQEHARLFQEGVDIGEERPTLPACLRILQSEEQGALVELTICEGKFHQVKRMFEAVGRTVVYLKRLSMGSLQLDHELKPGEYRNLTEEERNELLCYKK</sequence>
<dbReference type="InterPro" id="IPR020103">
    <property type="entry name" value="PsdUridine_synth_cat_dom_sf"/>
</dbReference>
<evidence type="ECO:0000256" key="5">
    <source>
        <dbReference type="RuleBase" id="RU003887"/>
    </source>
</evidence>
<feature type="domain" description="RNA-binding S4" evidence="6">
    <location>
        <begin position="4"/>
        <end position="62"/>
    </location>
</feature>
<evidence type="ECO:0000313" key="7">
    <source>
        <dbReference type="EMBL" id="MBU9738571.1"/>
    </source>
</evidence>
<dbReference type="GO" id="GO:0003723">
    <property type="term" value="F:RNA binding"/>
    <property type="evidence" value="ECO:0007669"/>
    <property type="project" value="UniProtKB-KW"/>
</dbReference>
<evidence type="ECO:0000256" key="3">
    <source>
        <dbReference type="ARBA" id="ARBA00023235"/>
    </source>
</evidence>
<dbReference type="AlphaFoldDB" id="A0A949NFL1"/>
<keyword evidence="8" id="KW-1185">Reference proteome</keyword>
<dbReference type="SMART" id="SM00363">
    <property type="entry name" value="S4"/>
    <property type="match status" value="1"/>
</dbReference>
<organism evidence="7 8">
    <name type="scientific">Diplocloster agilis</name>
    <dbReference type="NCBI Taxonomy" id="2850323"/>
    <lineage>
        <taxon>Bacteria</taxon>
        <taxon>Bacillati</taxon>
        <taxon>Bacillota</taxon>
        <taxon>Clostridia</taxon>
        <taxon>Lachnospirales</taxon>
        <taxon>Lachnospiraceae</taxon>
        <taxon>Diplocloster</taxon>
    </lineage>
</organism>
<dbReference type="SUPFAM" id="SSF55174">
    <property type="entry name" value="Alpha-L RNA-binding motif"/>
    <property type="match status" value="1"/>
</dbReference>
<evidence type="ECO:0000313" key="8">
    <source>
        <dbReference type="Proteomes" id="UP000712157"/>
    </source>
</evidence>
<comment type="caution">
    <text evidence="7">The sequence shown here is derived from an EMBL/GenBank/DDBJ whole genome shotgun (WGS) entry which is preliminary data.</text>
</comment>
<dbReference type="EC" id="5.4.99.-" evidence="5"/>
<dbReference type="Proteomes" id="UP000712157">
    <property type="component" value="Unassembled WGS sequence"/>
</dbReference>
<protein>
    <recommendedName>
        <fullName evidence="5">Pseudouridine synthase</fullName>
        <ecNumber evidence="5">5.4.99.-</ecNumber>
    </recommendedName>
</protein>
<dbReference type="GO" id="GO:0120159">
    <property type="term" value="F:rRNA pseudouridine synthase activity"/>
    <property type="evidence" value="ECO:0007669"/>
    <property type="project" value="UniProtKB-ARBA"/>
</dbReference>
<dbReference type="FunFam" id="3.30.70.1560:FF:000001">
    <property type="entry name" value="Pseudouridine synthase"/>
    <property type="match status" value="1"/>
</dbReference>
<dbReference type="GO" id="GO:0005829">
    <property type="term" value="C:cytosol"/>
    <property type="evidence" value="ECO:0007669"/>
    <property type="project" value="UniProtKB-ARBA"/>
</dbReference>
<accession>A0A949NFL1</accession>
<dbReference type="PROSITE" id="PS01149">
    <property type="entry name" value="PSI_RSU"/>
    <property type="match status" value="1"/>
</dbReference>
<dbReference type="PROSITE" id="PS50889">
    <property type="entry name" value="S4"/>
    <property type="match status" value="1"/>
</dbReference>
<dbReference type="SUPFAM" id="SSF55120">
    <property type="entry name" value="Pseudouridine synthase"/>
    <property type="match status" value="1"/>
</dbReference>
<dbReference type="PANTHER" id="PTHR47683:SF4">
    <property type="entry name" value="PSEUDOURIDINE SYNTHASE"/>
    <property type="match status" value="1"/>
</dbReference>
<dbReference type="CDD" id="cd02553">
    <property type="entry name" value="PseudoU_synth_RsuA"/>
    <property type="match status" value="1"/>
</dbReference>
<dbReference type="CDD" id="cd00165">
    <property type="entry name" value="S4"/>
    <property type="match status" value="1"/>
</dbReference>
<dbReference type="PANTHER" id="PTHR47683">
    <property type="entry name" value="PSEUDOURIDINE SYNTHASE FAMILY PROTEIN-RELATED"/>
    <property type="match status" value="1"/>
</dbReference>
<comment type="similarity">
    <text evidence="1 5">Belongs to the pseudouridine synthase RsuA family.</text>
</comment>
<dbReference type="EMBL" id="JAHQCW010000037">
    <property type="protein sequence ID" value="MBU9738571.1"/>
    <property type="molecule type" value="Genomic_DNA"/>
</dbReference>
<keyword evidence="2 4" id="KW-0694">RNA-binding</keyword>
<evidence type="ECO:0000256" key="2">
    <source>
        <dbReference type="ARBA" id="ARBA00022884"/>
    </source>
</evidence>
<name>A0A949NFL1_9FIRM</name>
<dbReference type="Gene3D" id="3.10.290.10">
    <property type="entry name" value="RNA-binding S4 domain"/>
    <property type="match status" value="1"/>
</dbReference>
<dbReference type="InterPro" id="IPR036986">
    <property type="entry name" value="S4_RNA-bd_sf"/>
</dbReference>
<reference evidence="7" key="1">
    <citation type="submission" date="2021-06" db="EMBL/GenBank/DDBJ databases">
        <title>Description of novel taxa of the family Lachnospiraceae.</title>
        <authorList>
            <person name="Chaplin A.V."/>
            <person name="Sokolova S.R."/>
            <person name="Pikina A.P."/>
            <person name="Korzhanova M."/>
            <person name="Belova V."/>
            <person name="Korostin D."/>
            <person name="Efimov B.A."/>
        </authorList>
    </citation>
    <scope>NUCLEOTIDE SEQUENCE</scope>
    <source>
        <strain evidence="7">ASD5720</strain>
    </source>
</reference>
<evidence type="ECO:0000256" key="1">
    <source>
        <dbReference type="ARBA" id="ARBA00008348"/>
    </source>
</evidence>
<dbReference type="InterPro" id="IPR002942">
    <property type="entry name" value="S4_RNA-bd"/>
</dbReference>
<dbReference type="InterPro" id="IPR000748">
    <property type="entry name" value="PsdUridine_synth_RsuA/RluB/E/F"/>
</dbReference>
<dbReference type="InterPro" id="IPR042092">
    <property type="entry name" value="PsdUridine_s_RsuA/RluB/E/F_cat"/>
</dbReference>
<dbReference type="GO" id="GO:0000455">
    <property type="term" value="P:enzyme-directed rRNA pseudouridine synthesis"/>
    <property type="evidence" value="ECO:0007669"/>
    <property type="project" value="UniProtKB-ARBA"/>
</dbReference>
<evidence type="ECO:0000256" key="4">
    <source>
        <dbReference type="PROSITE-ProRule" id="PRU00182"/>
    </source>
</evidence>
<dbReference type="InterPro" id="IPR050343">
    <property type="entry name" value="RsuA_PseudoU_synthase"/>
</dbReference>
<dbReference type="InterPro" id="IPR020094">
    <property type="entry name" value="TruA/RsuA/RluB/E/F_N"/>
</dbReference>
<dbReference type="Gene3D" id="3.30.70.1560">
    <property type="entry name" value="Alpha-L RNA-binding motif"/>
    <property type="match status" value="1"/>
</dbReference>
<gene>
    <name evidence="7" type="ORF">KTH89_18680</name>
</gene>
<dbReference type="InterPro" id="IPR006145">
    <property type="entry name" value="PsdUridine_synth_RsuA/RluA"/>
</dbReference>
<dbReference type="Pfam" id="PF00849">
    <property type="entry name" value="PseudoU_synth_2"/>
    <property type="match status" value="1"/>
</dbReference>
<keyword evidence="3 5" id="KW-0413">Isomerase</keyword>
<dbReference type="Pfam" id="PF01479">
    <property type="entry name" value="S4"/>
    <property type="match status" value="1"/>
</dbReference>
<dbReference type="RefSeq" id="WP_238722706.1">
    <property type="nucleotide sequence ID" value="NZ_JAHQCW010000037.1"/>
</dbReference>
<evidence type="ECO:0000259" key="6">
    <source>
        <dbReference type="SMART" id="SM00363"/>
    </source>
</evidence>